<comment type="caution">
    <text evidence="3">The sequence shown here is derived from an EMBL/GenBank/DDBJ whole genome shotgun (WGS) entry which is preliminary data.</text>
</comment>
<evidence type="ECO:0000313" key="3">
    <source>
        <dbReference type="EMBL" id="PPJ49953.1"/>
    </source>
</evidence>
<keyword evidence="4" id="KW-1185">Reference proteome</keyword>
<reference evidence="4" key="1">
    <citation type="journal article" date="2017" name="bioRxiv">
        <title>Conservation of a gene cluster reveals novel cercosporin biosynthetic mechanisms and extends production to the genus Colletotrichum.</title>
        <authorList>
            <person name="de Jonge R."/>
            <person name="Ebert M.K."/>
            <person name="Huitt-Roehl C.R."/>
            <person name="Pal P."/>
            <person name="Suttle J.C."/>
            <person name="Spanner R.E."/>
            <person name="Neubauer J.D."/>
            <person name="Jurick W.M.II."/>
            <person name="Stott K.A."/>
            <person name="Secor G.A."/>
            <person name="Thomma B.P.H.J."/>
            <person name="Van de Peer Y."/>
            <person name="Townsend C.A."/>
            <person name="Bolton M.D."/>
        </authorList>
    </citation>
    <scope>NUCLEOTIDE SEQUENCE [LARGE SCALE GENOMIC DNA]</scope>
    <source>
        <strain evidence="4">CBS538.71</strain>
    </source>
</reference>
<dbReference type="STRING" id="357750.A0A2S6BR49"/>
<gene>
    <name evidence="3" type="ORF">CBER1_04723</name>
</gene>
<dbReference type="GO" id="GO:0036503">
    <property type="term" value="P:ERAD pathway"/>
    <property type="evidence" value="ECO:0007669"/>
    <property type="project" value="TreeGrafter"/>
</dbReference>
<accession>A0A2S6BR49</accession>
<feature type="domain" description="J" evidence="2">
    <location>
        <begin position="97"/>
        <end position="162"/>
    </location>
</feature>
<dbReference type="InterPro" id="IPR051948">
    <property type="entry name" value="Hsp70_co-chaperone_J-domain"/>
</dbReference>
<dbReference type="InterPro" id="IPR036869">
    <property type="entry name" value="J_dom_sf"/>
</dbReference>
<dbReference type="SUPFAM" id="SSF46565">
    <property type="entry name" value="Chaperone J-domain"/>
    <property type="match status" value="1"/>
</dbReference>
<dbReference type="EMBL" id="PNEN01001795">
    <property type="protein sequence ID" value="PPJ49953.1"/>
    <property type="molecule type" value="Genomic_DNA"/>
</dbReference>
<protein>
    <recommendedName>
        <fullName evidence="2">J domain-containing protein</fullName>
    </recommendedName>
</protein>
<evidence type="ECO:0000259" key="2">
    <source>
        <dbReference type="PROSITE" id="PS50076"/>
    </source>
</evidence>
<dbReference type="GO" id="GO:0005783">
    <property type="term" value="C:endoplasmic reticulum"/>
    <property type="evidence" value="ECO:0007669"/>
    <property type="project" value="TreeGrafter"/>
</dbReference>
<dbReference type="GO" id="GO:0051787">
    <property type="term" value="F:misfolded protein binding"/>
    <property type="evidence" value="ECO:0007669"/>
    <property type="project" value="TreeGrafter"/>
</dbReference>
<dbReference type="PRINTS" id="PR00625">
    <property type="entry name" value="JDOMAIN"/>
</dbReference>
<dbReference type="Proteomes" id="UP000237631">
    <property type="component" value="Unassembled WGS sequence"/>
</dbReference>
<dbReference type="Gene3D" id="1.10.287.110">
    <property type="entry name" value="DnaJ domain"/>
    <property type="match status" value="1"/>
</dbReference>
<dbReference type="InterPro" id="IPR001623">
    <property type="entry name" value="DnaJ_domain"/>
</dbReference>
<dbReference type="PANTHER" id="PTHR44360">
    <property type="entry name" value="DNAJ HOMOLOG SUBFAMILY B MEMBER 9"/>
    <property type="match status" value="1"/>
</dbReference>
<dbReference type="Pfam" id="PF00226">
    <property type="entry name" value="DnaJ"/>
    <property type="match status" value="1"/>
</dbReference>
<dbReference type="GO" id="GO:0051087">
    <property type="term" value="F:protein-folding chaperone binding"/>
    <property type="evidence" value="ECO:0007669"/>
    <property type="project" value="TreeGrafter"/>
</dbReference>
<organism evidence="3 4">
    <name type="scientific">Cercospora berteroae</name>
    <dbReference type="NCBI Taxonomy" id="357750"/>
    <lineage>
        <taxon>Eukaryota</taxon>
        <taxon>Fungi</taxon>
        <taxon>Dikarya</taxon>
        <taxon>Ascomycota</taxon>
        <taxon>Pezizomycotina</taxon>
        <taxon>Dothideomycetes</taxon>
        <taxon>Dothideomycetidae</taxon>
        <taxon>Mycosphaerellales</taxon>
        <taxon>Mycosphaerellaceae</taxon>
        <taxon>Cercospora</taxon>
    </lineage>
</organism>
<dbReference type="OrthoDB" id="376357at2759"/>
<dbReference type="PROSITE" id="PS50076">
    <property type="entry name" value="DNAJ_2"/>
    <property type="match status" value="1"/>
</dbReference>
<proteinExistence type="predicted"/>
<dbReference type="SMART" id="SM00271">
    <property type="entry name" value="DnaJ"/>
    <property type="match status" value="1"/>
</dbReference>
<dbReference type="PANTHER" id="PTHR44360:SF1">
    <property type="entry name" value="DNAJ HOMOLOG SUBFAMILY B MEMBER 9"/>
    <property type="match status" value="1"/>
</dbReference>
<dbReference type="CDD" id="cd06257">
    <property type="entry name" value="DnaJ"/>
    <property type="match status" value="1"/>
</dbReference>
<keyword evidence="1" id="KW-0143">Chaperone</keyword>
<evidence type="ECO:0000313" key="4">
    <source>
        <dbReference type="Proteomes" id="UP000237631"/>
    </source>
</evidence>
<name>A0A2S6BR49_9PEZI</name>
<dbReference type="AlphaFoldDB" id="A0A2S6BR49"/>
<sequence>MAFSQATSYGGITVARFLPLATRLVFWWAARYIIPNIIAKYVQIALYAIFSRKTVQRSGPESIRICEDRERIYKVVVIAMFAFTVHQVDRRIQSEENYYRMLGIPFDADTRVAKRAFRTLAKKYHPDKIAPEEPQNDFFLRLRAALSVISDAELRHAYHRYGNSALDCTSDCRINDDYMFRAFLQQQVFYIAWAVKSVVFAFRGNWQWILWLALPTAALATVEVHAVLRSPVLGLCPYAFNAFMELARLRQPYLPFEMVALLRSAINAGFFALSQLRLMKTARYYIES</sequence>
<evidence type="ECO:0000256" key="1">
    <source>
        <dbReference type="ARBA" id="ARBA00023186"/>
    </source>
</evidence>